<dbReference type="GO" id="GO:0010507">
    <property type="term" value="P:negative regulation of autophagy"/>
    <property type="evidence" value="ECO:0007669"/>
    <property type="project" value="TreeGrafter"/>
</dbReference>
<dbReference type="PANTHER" id="PTHR11259:SF1">
    <property type="entry name" value="RAS-RELATED GTP-BINDING PROTEIN"/>
    <property type="match status" value="1"/>
</dbReference>
<comment type="caution">
    <text evidence="5">The sequence shown here is derived from an EMBL/GenBank/DDBJ whole genome shotgun (WGS) entry which is preliminary data.</text>
</comment>
<dbReference type="OrthoDB" id="10020193at2759"/>
<name>A0A9W8G5X3_9FUNG</name>
<dbReference type="Gene3D" id="3.40.50.300">
    <property type="entry name" value="P-loop containing nucleotide triphosphate hydrolases"/>
    <property type="match status" value="1"/>
</dbReference>
<dbReference type="GO" id="GO:0003924">
    <property type="term" value="F:GTPase activity"/>
    <property type="evidence" value="ECO:0007669"/>
    <property type="project" value="UniProtKB-UniRule"/>
</dbReference>
<evidence type="ECO:0000256" key="4">
    <source>
        <dbReference type="RuleBase" id="RU367014"/>
    </source>
</evidence>
<protein>
    <recommendedName>
        <fullName evidence="4">GTP-binding protein</fullName>
    </recommendedName>
</protein>
<dbReference type="AlphaFoldDB" id="A0A9W8G5X3"/>
<dbReference type="GO" id="GO:0005525">
    <property type="term" value="F:GTP binding"/>
    <property type="evidence" value="ECO:0007669"/>
    <property type="project" value="UniProtKB-UniRule"/>
</dbReference>
<comment type="similarity">
    <text evidence="1 4">Belongs to the GTR/RAG GTP-binding protein family.</text>
</comment>
<proteinExistence type="inferred from homology"/>
<dbReference type="PANTHER" id="PTHR11259">
    <property type="entry name" value="RAS-RELATED GTP BINDING RAG/GTR YEAST"/>
    <property type="match status" value="1"/>
</dbReference>
<sequence length="305" mass="35282">MNGLSISTKKKLVIMGRSGAGKTSMRWLIFSNYTANDTRRLGATIDVEHSMVNFMGDLNLNIWDCGGQHKYLDNYLNEQRENIFGNVEVLIYVFDLETTNKESEYQLYDDCLRNLAVFSPTAKVYCLVHKMDKIPEPEQKELTVESYRRALAKRSEMFQPDVFGTSIWDHTLYRAWSRIVYKLVPNMEIIERHLSNFRRLSDATEVVLFERETFLVVCYTAADADVPLDKYMHISQGIKSYRNACVHVQSRFQSVEVSNKFYSMFIEPFTKSTYILVITTDPEVEPAVTKANITAARPHFSDLAR</sequence>
<dbReference type="Proteomes" id="UP001151518">
    <property type="component" value="Unassembled WGS sequence"/>
</dbReference>
<evidence type="ECO:0000256" key="1">
    <source>
        <dbReference type="ARBA" id="ARBA00007756"/>
    </source>
</evidence>
<keyword evidence="3 4" id="KW-0342">GTP-binding</keyword>
<dbReference type="Pfam" id="PF04670">
    <property type="entry name" value="Gtr1_RagA"/>
    <property type="match status" value="1"/>
</dbReference>
<dbReference type="FunFam" id="3.40.50.300:FF:000488">
    <property type="entry name" value="Small monomeric GTPase (Gtr1)"/>
    <property type="match status" value="1"/>
</dbReference>
<evidence type="ECO:0000256" key="2">
    <source>
        <dbReference type="ARBA" id="ARBA00022741"/>
    </source>
</evidence>
<dbReference type="InterPro" id="IPR006762">
    <property type="entry name" value="Gtr1_RagA"/>
</dbReference>
<dbReference type="GO" id="GO:0005634">
    <property type="term" value="C:nucleus"/>
    <property type="evidence" value="ECO:0007669"/>
    <property type="project" value="TreeGrafter"/>
</dbReference>
<dbReference type="GO" id="GO:0009267">
    <property type="term" value="P:cellular response to starvation"/>
    <property type="evidence" value="ECO:0007669"/>
    <property type="project" value="TreeGrafter"/>
</dbReference>
<dbReference type="GO" id="GO:0000329">
    <property type="term" value="C:fungal-type vacuole membrane"/>
    <property type="evidence" value="ECO:0007669"/>
    <property type="project" value="TreeGrafter"/>
</dbReference>
<keyword evidence="2 4" id="KW-0547">Nucleotide-binding</keyword>
<evidence type="ECO:0000313" key="6">
    <source>
        <dbReference type="Proteomes" id="UP001151518"/>
    </source>
</evidence>
<reference evidence="5" key="1">
    <citation type="submission" date="2022-07" db="EMBL/GenBank/DDBJ databases">
        <title>Phylogenomic reconstructions and comparative analyses of Kickxellomycotina fungi.</title>
        <authorList>
            <person name="Reynolds N.K."/>
            <person name="Stajich J.E."/>
            <person name="Barry K."/>
            <person name="Grigoriev I.V."/>
            <person name="Crous P."/>
            <person name="Smith M.E."/>
        </authorList>
    </citation>
    <scope>NUCLEOTIDE SEQUENCE</scope>
    <source>
        <strain evidence="5">NRRL 3115</strain>
    </source>
</reference>
<dbReference type="GO" id="GO:1990131">
    <property type="term" value="C:Gtr1-Gtr2 GTPase complex"/>
    <property type="evidence" value="ECO:0007669"/>
    <property type="project" value="UniProtKB-UniRule"/>
</dbReference>
<organism evidence="5 6">
    <name type="scientific">Coemansia spiralis</name>
    <dbReference type="NCBI Taxonomy" id="417178"/>
    <lineage>
        <taxon>Eukaryota</taxon>
        <taxon>Fungi</taxon>
        <taxon>Fungi incertae sedis</taxon>
        <taxon>Zoopagomycota</taxon>
        <taxon>Kickxellomycotina</taxon>
        <taxon>Kickxellomycetes</taxon>
        <taxon>Kickxellales</taxon>
        <taxon>Kickxellaceae</taxon>
        <taxon>Coemansia</taxon>
    </lineage>
</organism>
<comment type="function">
    <text evidence="4">GTPase involved in activation of the TORC1 signaling pathway, which promotes growth and represses autophagy in nutrient-rich conditions.</text>
</comment>
<comment type="subunit">
    <text evidence="4">Component of the GSE complex.</text>
</comment>
<gene>
    <name evidence="5" type="ORF">GGI25_004564</name>
</gene>
<accession>A0A9W8G5X3</accession>
<dbReference type="SUPFAM" id="SSF52540">
    <property type="entry name" value="P-loop containing nucleoside triphosphate hydrolases"/>
    <property type="match status" value="1"/>
</dbReference>
<dbReference type="InterPro" id="IPR027417">
    <property type="entry name" value="P-loop_NTPase"/>
</dbReference>
<evidence type="ECO:0000256" key="3">
    <source>
        <dbReference type="ARBA" id="ARBA00023134"/>
    </source>
</evidence>
<evidence type="ECO:0000313" key="5">
    <source>
        <dbReference type="EMBL" id="KAJ2673817.1"/>
    </source>
</evidence>
<dbReference type="GO" id="GO:1904263">
    <property type="term" value="P:positive regulation of TORC1 signaling"/>
    <property type="evidence" value="ECO:0007669"/>
    <property type="project" value="TreeGrafter"/>
</dbReference>
<dbReference type="EMBL" id="JANBTW010000063">
    <property type="protein sequence ID" value="KAJ2673817.1"/>
    <property type="molecule type" value="Genomic_DNA"/>
</dbReference>
<dbReference type="Gene3D" id="3.30.450.190">
    <property type="match status" value="1"/>
</dbReference>